<dbReference type="InterPro" id="IPR016024">
    <property type="entry name" value="ARM-type_fold"/>
</dbReference>
<evidence type="ECO:0000256" key="2">
    <source>
        <dbReference type="ARBA" id="ARBA00023306"/>
    </source>
</evidence>
<gene>
    <name evidence="4" type="ORF">PCOS0759_LOCUS2821</name>
</gene>
<feature type="compositionally biased region" description="Polar residues" evidence="3">
    <location>
        <begin position="78"/>
        <end position="90"/>
    </location>
</feature>
<sequence>MSEQPEQHENSAADQNVVEHQQEQQQPTEETHQMDASESLNEQQQQQPTDVSDQQQQQSDQSDAPDADSMSDDEPYTAVQNAQNDTLSGDSSEEIKQQQKSDNFHPNLQLAPGAFQEDEEEYDALDDVSPIPMVSNTAGMGTPKDLYYFNDDDDEDDEQFTYASMVDPMGRGLHTHQMVTGTSSDEDMGTDDHMWTLESALKKDHVVQDVQISNPRILKVLRDPENLLQLLKYVTEPHYLDNPEDRSREYTEEEVNKFFKYPYLAQQIFMVQHDGLNPFIVQSDANLKQLFGFLQIMDPKKQTTNQLLPQFYIKTMTTLLKEFYTPMAKFVMSHDDDSTLRSMLFNIETAEMHTLILKMLGYDSQEESVNEGWREMLFVDTIEPDKEAEEHKRLTKKWALDNGFVKHALDKLRSDVNDSNAQENLFTLLEVIMDTDTVVAEALLSKDFIGNLLDLVLNNSESSLFEHGMRFMECIFHRAEKNAACMEAIFERTKQFVGLLDKAPTQTIYTPHGKLDPPLGEHRLLATRHISMLFATRNEAILSKLQEDSVLSKLVTLFFQYPFNNLLHCQCSNIFEMILQSDKDETIMYLLSHAQLLKLIFATFKKEYDTPMVAAVGFMGHLVKIGIALTKAMESPQIDQFVKSFEEWKIFQEYIREENHKYSLALGDSY</sequence>
<dbReference type="PANTHER" id="PTHR12634">
    <property type="entry name" value="SIT4 YEAST -ASSOCIATING PROTEIN-RELATED"/>
    <property type="match status" value="1"/>
</dbReference>
<keyword evidence="2" id="KW-0131">Cell cycle</keyword>
<feature type="compositionally biased region" description="Basic and acidic residues" evidence="3">
    <location>
        <begin position="1"/>
        <end position="11"/>
    </location>
</feature>
<feature type="compositionally biased region" description="Low complexity" evidence="3">
    <location>
        <begin position="43"/>
        <end position="62"/>
    </location>
</feature>
<dbReference type="EMBL" id="HBGD01003417">
    <property type="protein sequence ID" value="CAD9079581.1"/>
    <property type="molecule type" value="Transcribed_RNA"/>
</dbReference>
<accession>A0A7S1PF12</accession>
<protein>
    <submittedName>
        <fullName evidence="4">Uncharacterized protein</fullName>
    </submittedName>
</protein>
<proteinExistence type="inferred from homology"/>
<name>A0A7S1PF12_9EUKA</name>
<dbReference type="GO" id="GO:0019888">
    <property type="term" value="F:protein phosphatase regulator activity"/>
    <property type="evidence" value="ECO:0007669"/>
    <property type="project" value="TreeGrafter"/>
</dbReference>
<dbReference type="SUPFAM" id="SSF48371">
    <property type="entry name" value="ARM repeat"/>
    <property type="match status" value="1"/>
</dbReference>
<dbReference type="PANTHER" id="PTHR12634:SF8">
    <property type="entry name" value="FIERY MOUNTAIN, ISOFORM D"/>
    <property type="match status" value="1"/>
</dbReference>
<evidence type="ECO:0000256" key="3">
    <source>
        <dbReference type="SAM" id="MobiDB-lite"/>
    </source>
</evidence>
<feature type="compositionally biased region" description="Basic and acidic residues" evidence="3">
    <location>
        <begin position="93"/>
        <end position="103"/>
    </location>
</feature>
<comment type="similarity">
    <text evidence="1">Belongs to the SAPS family.</text>
</comment>
<dbReference type="Pfam" id="PF04499">
    <property type="entry name" value="SAPS"/>
    <property type="match status" value="1"/>
</dbReference>
<evidence type="ECO:0000313" key="4">
    <source>
        <dbReference type="EMBL" id="CAD9079581.1"/>
    </source>
</evidence>
<evidence type="ECO:0000256" key="1">
    <source>
        <dbReference type="ARBA" id="ARBA00006180"/>
    </source>
</evidence>
<reference evidence="4" key="1">
    <citation type="submission" date="2021-01" db="EMBL/GenBank/DDBJ databases">
        <authorList>
            <person name="Corre E."/>
            <person name="Pelletier E."/>
            <person name="Niang G."/>
            <person name="Scheremetjew M."/>
            <person name="Finn R."/>
            <person name="Kale V."/>
            <person name="Holt S."/>
            <person name="Cochrane G."/>
            <person name="Meng A."/>
            <person name="Brown T."/>
            <person name="Cohen L."/>
        </authorList>
    </citation>
    <scope>NUCLEOTIDE SEQUENCE</scope>
    <source>
        <strain evidence="4">WS</strain>
    </source>
</reference>
<feature type="region of interest" description="Disordered" evidence="3">
    <location>
        <begin position="1"/>
        <end position="109"/>
    </location>
</feature>
<dbReference type="AlphaFoldDB" id="A0A7S1PF12"/>
<feature type="compositionally biased region" description="Acidic residues" evidence="3">
    <location>
        <begin position="63"/>
        <end position="75"/>
    </location>
</feature>
<dbReference type="GO" id="GO:0019903">
    <property type="term" value="F:protein phosphatase binding"/>
    <property type="evidence" value="ECO:0007669"/>
    <property type="project" value="InterPro"/>
</dbReference>
<organism evidence="4">
    <name type="scientific">Percolomonas cosmopolitus</name>
    <dbReference type="NCBI Taxonomy" id="63605"/>
    <lineage>
        <taxon>Eukaryota</taxon>
        <taxon>Discoba</taxon>
        <taxon>Heterolobosea</taxon>
        <taxon>Tetramitia</taxon>
        <taxon>Eutetramitia</taxon>
        <taxon>Percolomonadidae</taxon>
        <taxon>Percolomonas</taxon>
    </lineage>
</organism>
<dbReference type="InterPro" id="IPR007587">
    <property type="entry name" value="SAPS"/>
</dbReference>